<feature type="domain" description="NADP-dependent oxidoreductase" evidence="1">
    <location>
        <begin position="15"/>
        <end position="316"/>
    </location>
</feature>
<dbReference type="InterPro" id="IPR020471">
    <property type="entry name" value="AKR"/>
</dbReference>
<dbReference type="InterPro" id="IPR023210">
    <property type="entry name" value="NADP_OxRdtase_dom"/>
</dbReference>
<dbReference type="GO" id="GO:0016491">
    <property type="term" value="F:oxidoreductase activity"/>
    <property type="evidence" value="ECO:0007669"/>
    <property type="project" value="InterPro"/>
</dbReference>
<evidence type="ECO:0000259" key="1">
    <source>
        <dbReference type="Pfam" id="PF00248"/>
    </source>
</evidence>
<evidence type="ECO:0000313" key="3">
    <source>
        <dbReference type="Proteomes" id="UP000262379"/>
    </source>
</evidence>
<dbReference type="PRINTS" id="PR00069">
    <property type="entry name" value="ALDKETRDTASE"/>
</dbReference>
<dbReference type="InterPro" id="IPR050523">
    <property type="entry name" value="AKR_Detox_Biosynth"/>
</dbReference>
<dbReference type="EMBL" id="QURN01000010">
    <property type="protein sequence ID" value="RFC66970.1"/>
    <property type="molecule type" value="Genomic_DNA"/>
</dbReference>
<dbReference type="CDD" id="cd19081">
    <property type="entry name" value="AKR_AKR9C1"/>
    <property type="match status" value="1"/>
</dbReference>
<dbReference type="GO" id="GO:0005829">
    <property type="term" value="C:cytosol"/>
    <property type="evidence" value="ECO:0007669"/>
    <property type="project" value="TreeGrafter"/>
</dbReference>
<dbReference type="RefSeq" id="WP_116624552.1">
    <property type="nucleotide sequence ID" value="NZ_QURN01000010.1"/>
</dbReference>
<dbReference type="AlphaFoldDB" id="A0A371XCL6"/>
<comment type="caution">
    <text evidence="2">The sequence shown here is derived from an EMBL/GenBank/DDBJ whole genome shotgun (WGS) entry which is preliminary data.</text>
</comment>
<reference evidence="3" key="1">
    <citation type="submission" date="2018-08" db="EMBL/GenBank/DDBJ databases">
        <authorList>
            <person name="Im W.T."/>
        </authorList>
    </citation>
    <scope>NUCLEOTIDE SEQUENCE [LARGE SCALE GENOMIC DNA]</scope>
    <source>
        <strain evidence="3">LA-28</strain>
    </source>
</reference>
<dbReference type="Gene3D" id="3.20.20.100">
    <property type="entry name" value="NADP-dependent oxidoreductase domain"/>
    <property type="match status" value="1"/>
</dbReference>
<dbReference type="Proteomes" id="UP000262379">
    <property type="component" value="Unassembled WGS sequence"/>
</dbReference>
<name>A0A371XCL6_9HYPH</name>
<gene>
    <name evidence="2" type="ORF">DY251_14125</name>
</gene>
<keyword evidence="3" id="KW-1185">Reference proteome</keyword>
<protein>
    <submittedName>
        <fullName evidence="2">Aldo/keto reductase</fullName>
    </submittedName>
</protein>
<accession>A0A371XCL6</accession>
<dbReference type="PANTHER" id="PTHR43364">
    <property type="entry name" value="NADH-SPECIFIC METHYLGLYOXAL REDUCTASE-RELATED"/>
    <property type="match status" value="1"/>
</dbReference>
<dbReference type="Pfam" id="PF00248">
    <property type="entry name" value="Aldo_ket_red"/>
    <property type="match status" value="1"/>
</dbReference>
<evidence type="ECO:0000313" key="2">
    <source>
        <dbReference type="EMBL" id="RFC66970.1"/>
    </source>
</evidence>
<sequence length="320" mass="33884">MRSRSLGQTGLSIAPLVFGGNVFGWTIDEQTSFKVLDAFVDHGFDAVDTADCYSAWAPGNKGGESETIIGNWLASRPGRRDKVKIFTKVGSVDGGPHSGGLTEPYIIQAVERSLKRLQIDVIDLYFAHWPDPAGTSYAETLGAFDKLMKAGKVKAIGVSNVDAAQLAASFEAAKSNDLPAYQVLQPEYNLYNRSSYEGPLRDLCIAKKLGVITYFSLASGFLSGKYRSSADFGKSARGGGMAKYLDNKGKAILAALDDVSARHSANPAEVALAWLMAREGVTAPIASATSPAHVASFAKAAALSLSSDDMAMLTAAGETR</sequence>
<dbReference type="SUPFAM" id="SSF51430">
    <property type="entry name" value="NAD(P)-linked oxidoreductase"/>
    <property type="match status" value="1"/>
</dbReference>
<dbReference type="InterPro" id="IPR036812">
    <property type="entry name" value="NAD(P)_OxRdtase_dom_sf"/>
</dbReference>
<organism evidence="2 3">
    <name type="scientific">Mesorhizobium denitrificans</name>
    <dbReference type="NCBI Taxonomy" id="2294114"/>
    <lineage>
        <taxon>Bacteria</taxon>
        <taxon>Pseudomonadati</taxon>
        <taxon>Pseudomonadota</taxon>
        <taxon>Alphaproteobacteria</taxon>
        <taxon>Hyphomicrobiales</taxon>
        <taxon>Phyllobacteriaceae</taxon>
        <taxon>Mesorhizobium</taxon>
    </lineage>
</organism>
<dbReference type="PANTHER" id="PTHR43364:SF6">
    <property type="entry name" value="OXIDOREDUCTASE-RELATED"/>
    <property type="match status" value="1"/>
</dbReference>
<proteinExistence type="predicted"/>